<gene>
    <name evidence="3" type="ORF">GCM10010104_37630</name>
</gene>
<name>A0ABN3DQ74_9ACTN</name>
<protein>
    <recommendedName>
        <fullName evidence="5">CU044_5270 family protein</fullName>
    </recommendedName>
</protein>
<dbReference type="InterPro" id="IPR047789">
    <property type="entry name" value="CU044_5270-like"/>
</dbReference>
<comment type="caution">
    <text evidence="3">The sequence shown here is derived from an EMBL/GenBank/DDBJ whole genome shotgun (WGS) entry which is preliminary data.</text>
</comment>
<keyword evidence="2" id="KW-1133">Transmembrane helix</keyword>
<feature type="region of interest" description="Disordered" evidence="1">
    <location>
        <begin position="40"/>
        <end position="103"/>
    </location>
</feature>
<reference evidence="3 4" key="1">
    <citation type="journal article" date="2019" name="Int. J. Syst. Evol. Microbiol.">
        <title>The Global Catalogue of Microorganisms (GCM) 10K type strain sequencing project: providing services to taxonomists for standard genome sequencing and annotation.</title>
        <authorList>
            <consortium name="The Broad Institute Genomics Platform"/>
            <consortium name="The Broad Institute Genome Sequencing Center for Infectious Disease"/>
            <person name="Wu L."/>
            <person name="Ma J."/>
        </authorList>
    </citation>
    <scope>NUCLEOTIDE SEQUENCE [LARGE SCALE GENOMIC DNA]</scope>
    <source>
        <strain evidence="3 4">JCM 3053</strain>
    </source>
</reference>
<sequence>MADELELLRGADPVPPDGPHFGDGPLDHNAERRLERLLRQQEDRLPDGTGMLPGRFPGRARLLPGNTHARWGRFPSHTGARSGPLPGRPRARRGPGTGRPPGRLLPVSGRLRLAWGVVATAVLAALALTLVLSGASTPPAVAAPRPLVVESGSTPVSLDRVAERAAAVAEAPGAPRLRKGTHVQSWSLGMSDDKPPITLPEERIVRWRADDSHTELVVATDPRHPGRPVLSDAGGKPHLVDDGHVLLDRTYPPSWSDAPPHSPPPGDPARLRAYLMEAQFTDTSLTTPQLLDAVATLLDHWTLGARQSAALARLLAGGEGLRPAGRVTDRLGRQGQAYVNDDGGVRRMLIMDPATGAVLGLESTVTRPEPAFGVESGDVMSYSAWMR</sequence>
<evidence type="ECO:0000256" key="1">
    <source>
        <dbReference type="SAM" id="MobiDB-lite"/>
    </source>
</evidence>
<proteinExistence type="predicted"/>
<evidence type="ECO:0000313" key="3">
    <source>
        <dbReference type="EMBL" id="GAA2238919.1"/>
    </source>
</evidence>
<keyword evidence="2" id="KW-0812">Transmembrane</keyword>
<keyword evidence="4" id="KW-1185">Reference proteome</keyword>
<accession>A0ABN3DQ74</accession>
<dbReference type="NCBIfam" id="NF038083">
    <property type="entry name" value="CU044_5270_fam"/>
    <property type="match status" value="1"/>
</dbReference>
<dbReference type="EMBL" id="BAAART010000077">
    <property type="protein sequence ID" value="GAA2238919.1"/>
    <property type="molecule type" value="Genomic_DNA"/>
</dbReference>
<feature type="region of interest" description="Disordered" evidence="1">
    <location>
        <begin position="178"/>
        <end position="197"/>
    </location>
</feature>
<evidence type="ECO:0008006" key="5">
    <source>
        <dbReference type="Google" id="ProtNLM"/>
    </source>
</evidence>
<feature type="region of interest" description="Disordered" evidence="1">
    <location>
        <begin position="1"/>
        <end position="28"/>
    </location>
</feature>
<evidence type="ECO:0000313" key="4">
    <source>
        <dbReference type="Proteomes" id="UP001501474"/>
    </source>
</evidence>
<dbReference type="RefSeq" id="WP_344368507.1">
    <property type="nucleotide sequence ID" value="NZ_BAAART010000077.1"/>
</dbReference>
<organism evidence="3 4">
    <name type="scientific">Streptomyces indiaensis</name>
    <dbReference type="NCBI Taxonomy" id="284033"/>
    <lineage>
        <taxon>Bacteria</taxon>
        <taxon>Bacillati</taxon>
        <taxon>Actinomycetota</taxon>
        <taxon>Actinomycetes</taxon>
        <taxon>Kitasatosporales</taxon>
        <taxon>Streptomycetaceae</taxon>
        <taxon>Streptomyces</taxon>
    </lineage>
</organism>
<dbReference type="Proteomes" id="UP001501474">
    <property type="component" value="Unassembled WGS sequence"/>
</dbReference>
<keyword evidence="2" id="KW-0472">Membrane</keyword>
<feature type="transmembrane region" description="Helical" evidence="2">
    <location>
        <begin position="113"/>
        <end position="135"/>
    </location>
</feature>
<evidence type="ECO:0000256" key="2">
    <source>
        <dbReference type="SAM" id="Phobius"/>
    </source>
</evidence>
<feature type="region of interest" description="Disordered" evidence="1">
    <location>
        <begin position="219"/>
        <end position="238"/>
    </location>
</feature>